<protein>
    <submittedName>
        <fullName evidence="2">Uncharacterized protein</fullName>
    </submittedName>
</protein>
<gene>
    <name evidence="2" type="ORF">WM41_2425</name>
</gene>
<accession>A0ABR5V632</accession>
<keyword evidence="3" id="KW-1185">Reference proteome</keyword>
<proteinExistence type="predicted"/>
<evidence type="ECO:0000256" key="1">
    <source>
        <dbReference type="SAM" id="Phobius"/>
    </source>
</evidence>
<feature type="transmembrane region" description="Helical" evidence="1">
    <location>
        <begin position="29"/>
        <end position="48"/>
    </location>
</feature>
<evidence type="ECO:0000313" key="3">
    <source>
        <dbReference type="Proteomes" id="UP000070339"/>
    </source>
</evidence>
<dbReference type="EMBL" id="LTEB01000043">
    <property type="protein sequence ID" value="KXU16961.1"/>
    <property type="molecule type" value="Genomic_DNA"/>
</dbReference>
<keyword evidence="1" id="KW-0812">Transmembrane</keyword>
<keyword evidence="1" id="KW-1133">Transmembrane helix</keyword>
<reference evidence="2 3" key="1">
    <citation type="journal article" date="2016" name="Int. J. Syst. Evol. Microbiol.">
        <title>Resolving the Complexity of Human Skin Metagenomes Using Single-Molecule Sequencing.</title>
        <authorList>
            <consortium name="NISC Comparative Sequencing Program"/>
            <person name="Tsai Y.C."/>
            <person name="Conlan S."/>
            <person name="Deming C."/>
            <person name="Segre J.A."/>
            <person name="Kong H.H."/>
            <person name="Korlach J."/>
            <person name="Oh J."/>
        </authorList>
    </citation>
    <scope>NUCLEOTIDE SEQUENCE [LARGE SCALE GENOMIC DNA]</scope>
    <source>
        <strain evidence="2 3">1B08</strain>
    </source>
</reference>
<sequence length="52" mass="5613">MPLPVFLDAGLHGVFVGHACDLVGHFPRVLFYCFAVVAVGAWAVRTTAIRVD</sequence>
<dbReference type="Proteomes" id="UP000070339">
    <property type="component" value="Unassembled WGS sequence"/>
</dbReference>
<name>A0ABR5V632_9CORY</name>
<comment type="caution">
    <text evidence="2">The sequence shown here is derived from an EMBL/GenBank/DDBJ whole genome shotgun (WGS) entry which is preliminary data.</text>
</comment>
<organism evidence="2 3">
    <name type="scientific">Corynebacterium simulans</name>
    <dbReference type="NCBI Taxonomy" id="146827"/>
    <lineage>
        <taxon>Bacteria</taxon>
        <taxon>Bacillati</taxon>
        <taxon>Actinomycetota</taxon>
        <taxon>Actinomycetes</taxon>
        <taxon>Mycobacteriales</taxon>
        <taxon>Corynebacteriaceae</taxon>
        <taxon>Corynebacterium</taxon>
    </lineage>
</organism>
<evidence type="ECO:0000313" key="2">
    <source>
        <dbReference type="EMBL" id="KXU16961.1"/>
    </source>
</evidence>
<keyword evidence="1" id="KW-0472">Membrane</keyword>